<feature type="region of interest" description="Disordered" evidence="1">
    <location>
        <begin position="118"/>
        <end position="143"/>
    </location>
</feature>
<gene>
    <name evidence="4" type="ORF">QPX45_05805</name>
</gene>
<feature type="compositionally biased region" description="Low complexity" evidence="1">
    <location>
        <begin position="254"/>
        <end position="274"/>
    </location>
</feature>
<keyword evidence="5" id="KW-1185">Reference proteome</keyword>
<dbReference type="Proteomes" id="UP001243856">
    <property type="component" value="Unassembled WGS sequence"/>
</dbReference>
<dbReference type="InterPro" id="IPR046706">
    <property type="entry name" value="DUF6779"/>
</dbReference>
<evidence type="ECO:0000256" key="1">
    <source>
        <dbReference type="SAM" id="MobiDB-lite"/>
    </source>
</evidence>
<feature type="transmembrane region" description="Helical" evidence="2">
    <location>
        <begin position="50"/>
        <end position="68"/>
    </location>
</feature>
<feature type="compositionally biased region" description="Low complexity" evidence="1">
    <location>
        <begin position="282"/>
        <end position="310"/>
    </location>
</feature>
<organism evidence="4 5">
    <name type="scientific">Corynebacterium propinquum</name>
    <dbReference type="NCBI Taxonomy" id="43769"/>
    <lineage>
        <taxon>Bacteria</taxon>
        <taxon>Bacillati</taxon>
        <taxon>Actinomycetota</taxon>
        <taxon>Actinomycetes</taxon>
        <taxon>Mycobacteriales</taxon>
        <taxon>Corynebacteriaceae</taxon>
        <taxon>Corynebacterium</taxon>
    </lineage>
</organism>
<feature type="transmembrane region" description="Helical" evidence="2">
    <location>
        <begin position="74"/>
        <end position="93"/>
    </location>
</feature>
<feature type="compositionally biased region" description="Polar residues" evidence="1">
    <location>
        <begin position="19"/>
        <end position="30"/>
    </location>
</feature>
<name>A0ABT7G216_9CORY</name>
<keyword evidence="2" id="KW-0812">Transmembrane</keyword>
<dbReference type="RefSeq" id="WP_259816308.1">
    <property type="nucleotide sequence ID" value="NZ_JALXON010000005.1"/>
</dbReference>
<feature type="compositionally biased region" description="Basic and acidic residues" evidence="1">
    <location>
        <begin position="238"/>
        <end position="253"/>
    </location>
</feature>
<keyword evidence="2" id="KW-0472">Membrane</keyword>
<sequence>MEQEKTSHTDYRGRDASDQEVSGQGVSDQGVSVWDRRGQQSSNQVDRGQVGVIMLIVLAVVATVVMLLSNSEVALRLALLASLWSAVIGFFLVTRYRRQAQSAEQRVADHERFVRQQQESAAAQAAGQGVSTPQSLADAGGKGIDPERFEQMWESIRAELSVIRTHLEELQDREFGYEPAALQAEARRIRELEQHADHAGFSAGYGASSGAPSRDAIAGKLGSQPSQPQPNPLSALISEREQEQQQRETDKPKQPQTTTRKTVKPAAAKPTTAKPDSRKPAAETAQSAKTSAAKSGATISAAAKTGATKSDSAEQNQARKSGAGQAADRDTGRSTDPVFDTSRFHAVRWDSTGQNSTTGKSSTSGQENTVGQYSSVERDSSAGHTSSEKTKHSESAAAKITTQQPQPAAGAHQDDAEARPHRRRRDENTEGISVAELLKRTQK</sequence>
<comment type="caution">
    <text evidence="4">The sequence shown here is derived from an EMBL/GenBank/DDBJ whole genome shotgun (WGS) entry which is preliminary data.</text>
</comment>
<dbReference type="EMBL" id="JASNVK010000008">
    <property type="protein sequence ID" value="MDK4300767.1"/>
    <property type="molecule type" value="Genomic_DNA"/>
</dbReference>
<feature type="region of interest" description="Disordered" evidence="1">
    <location>
        <begin position="1"/>
        <end position="40"/>
    </location>
</feature>
<evidence type="ECO:0000313" key="4">
    <source>
        <dbReference type="EMBL" id="MDK4300767.1"/>
    </source>
</evidence>
<feature type="compositionally biased region" description="Low complexity" evidence="1">
    <location>
        <begin position="200"/>
        <end position="213"/>
    </location>
</feature>
<feature type="compositionally biased region" description="Basic and acidic residues" evidence="1">
    <location>
        <begin position="1"/>
        <end position="17"/>
    </location>
</feature>
<evidence type="ECO:0000259" key="3">
    <source>
        <dbReference type="Pfam" id="PF20570"/>
    </source>
</evidence>
<evidence type="ECO:0000313" key="5">
    <source>
        <dbReference type="Proteomes" id="UP001243856"/>
    </source>
</evidence>
<evidence type="ECO:0000256" key="2">
    <source>
        <dbReference type="SAM" id="Phobius"/>
    </source>
</evidence>
<dbReference type="Pfam" id="PF20570">
    <property type="entry name" value="DUF6779"/>
    <property type="match status" value="1"/>
</dbReference>
<reference evidence="4 5" key="1">
    <citation type="submission" date="2023-05" db="EMBL/GenBank/DDBJ databases">
        <title>Metabolic capabilities are highly conserved among human nasal-associated Corynebacterium species in pangenomic analyses.</title>
        <authorList>
            <person name="Tran T.H."/>
            <person name="Roberts A.Q."/>
            <person name="Escapa I.F."/>
            <person name="Gao W."/>
            <person name="Conlan S."/>
            <person name="Kong H."/>
            <person name="Segre J.A."/>
            <person name="Kelly M.S."/>
            <person name="Lemon K.P."/>
        </authorList>
    </citation>
    <scope>NUCLEOTIDE SEQUENCE [LARGE SCALE GENOMIC DNA]</scope>
    <source>
        <strain evidence="4 5">KPL2811</strain>
    </source>
</reference>
<protein>
    <recommendedName>
        <fullName evidence="3">DUF6779 domain-containing protein</fullName>
    </recommendedName>
</protein>
<feature type="compositionally biased region" description="Polar residues" evidence="1">
    <location>
        <begin position="351"/>
        <end position="375"/>
    </location>
</feature>
<proteinExistence type="predicted"/>
<feature type="compositionally biased region" description="Low complexity" evidence="1">
    <location>
        <begin position="118"/>
        <end position="128"/>
    </location>
</feature>
<keyword evidence="2" id="KW-1133">Transmembrane helix</keyword>
<feature type="domain" description="DUF6779" evidence="3">
    <location>
        <begin position="75"/>
        <end position="188"/>
    </location>
</feature>
<feature type="region of interest" description="Disordered" evidence="1">
    <location>
        <begin position="200"/>
        <end position="443"/>
    </location>
</feature>
<feature type="compositionally biased region" description="Basic and acidic residues" evidence="1">
    <location>
        <begin position="376"/>
        <end position="394"/>
    </location>
</feature>
<accession>A0ABT7G216</accession>